<comment type="subcellular location">
    <subcellularLocation>
        <location evidence="1">Membrane</location>
        <topology evidence="1">Multi-pass membrane protein</topology>
    </subcellularLocation>
</comment>
<dbReference type="AlphaFoldDB" id="A0AAJ0GBY0"/>
<protein>
    <recommendedName>
        <fullName evidence="6">Major facilitator superfamily (MFS) profile domain-containing protein</fullName>
    </recommendedName>
</protein>
<feature type="domain" description="Major facilitator superfamily (MFS) profile" evidence="6">
    <location>
        <begin position="71"/>
        <end position="540"/>
    </location>
</feature>
<evidence type="ECO:0000313" key="7">
    <source>
        <dbReference type="EMBL" id="KAK3049484.1"/>
    </source>
</evidence>
<reference evidence="7" key="1">
    <citation type="submission" date="2023-04" db="EMBL/GenBank/DDBJ databases">
        <title>Black Yeasts Isolated from many extreme environments.</title>
        <authorList>
            <person name="Coleine C."/>
            <person name="Stajich J.E."/>
            <person name="Selbmann L."/>
        </authorList>
    </citation>
    <scope>NUCLEOTIDE SEQUENCE</scope>
    <source>
        <strain evidence="7">CCFEE 5312</strain>
    </source>
</reference>
<dbReference type="PROSITE" id="PS50850">
    <property type="entry name" value="MFS"/>
    <property type="match status" value="1"/>
</dbReference>
<sequence length="627" mass="68026">MAFWLYKKIRDHRRQRDAAEPWTEPHRLEDHNDTSIELQHERPSTERFLSEDQIAADKAAKSVTRRYRWRLIAGLFIPASVQAINTTMIAGALPFIASDFNQLSQLNWIISAYNLTAAAFIPFWGQLADIFGRYIALQAAAVVMVLGSSLCAGAPTDNWPMFLAGRGLEGAGSAGLLILTKIILADKVNLVDNAKNNTIFTLVVGISYSIGPTVGGYLTSITWRWVFIVNIPLTVVGLVLLHFVTRPLLLGPQDFQDDGSGSTGKISRSATLRKRLSTLDFGGQFLFLFGIGLLVLALTWAGSYYPWADPKVLGPLISGVVLTIAFVAWEYLLLPGKALSQRLPYQRAMISVKLLWSRNGGILTYINFITGMAMYAVFYFAGLYFTVARGFEAAKAGTSLIFYLPGLGVGAYLAIFACSYYPLQTWYPLAFGTTVEAIGITCIAAAIHGGHLPTICGMLALTGVGTGIRLMPGTLHGVGYYRKEIASVVSMMSFANSFGGTLASTIMLNIFNNKLGISFVHGASSSASSLDQLAQLPEKEQEYVRSKAQAAIVVAFYGISSFMWLGVVAMAFLGNVNIKKDADDTGADGETDAGNLTKGAYVASWFRHPKVTGANEEPETDIKEDAG</sequence>
<feature type="transmembrane region" description="Helical" evidence="5">
    <location>
        <begin position="285"/>
        <end position="305"/>
    </location>
</feature>
<feature type="transmembrane region" description="Helical" evidence="5">
    <location>
        <begin position="312"/>
        <end position="334"/>
    </location>
</feature>
<dbReference type="Proteomes" id="UP001271007">
    <property type="component" value="Unassembled WGS sequence"/>
</dbReference>
<evidence type="ECO:0000256" key="1">
    <source>
        <dbReference type="ARBA" id="ARBA00004141"/>
    </source>
</evidence>
<gene>
    <name evidence="7" type="ORF">LTR09_009151</name>
</gene>
<evidence type="ECO:0000256" key="2">
    <source>
        <dbReference type="ARBA" id="ARBA00022692"/>
    </source>
</evidence>
<comment type="caution">
    <text evidence="7">The sequence shown here is derived from an EMBL/GenBank/DDBJ whole genome shotgun (WGS) entry which is preliminary data.</text>
</comment>
<feature type="transmembrane region" description="Helical" evidence="5">
    <location>
        <begin position="362"/>
        <end position="388"/>
    </location>
</feature>
<feature type="transmembrane region" description="Helical" evidence="5">
    <location>
        <begin position="400"/>
        <end position="423"/>
    </location>
</feature>
<dbReference type="PANTHER" id="PTHR23501:SF39">
    <property type="entry name" value="MULTIDRUG TRANSPORTER, PUTATIVE (AFU_ORTHOLOGUE AFUA_1G05010)-RELATED"/>
    <property type="match status" value="1"/>
</dbReference>
<evidence type="ECO:0000256" key="4">
    <source>
        <dbReference type="ARBA" id="ARBA00023136"/>
    </source>
</evidence>
<keyword evidence="4 5" id="KW-0472">Membrane</keyword>
<dbReference type="InterPro" id="IPR036259">
    <property type="entry name" value="MFS_trans_sf"/>
</dbReference>
<feature type="transmembrane region" description="Helical" evidence="5">
    <location>
        <begin position="454"/>
        <end position="471"/>
    </location>
</feature>
<feature type="transmembrane region" description="Helical" evidence="5">
    <location>
        <begin position="134"/>
        <end position="155"/>
    </location>
</feature>
<organism evidence="7 8">
    <name type="scientific">Extremus antarcticus</name>
    <dbReference type="NCBI Taxonomy" id="702011"/>
    <lineage>
        <taxon>Eukaryota</taxon>
        <taxon>Fungi</taxon>
        <taxon>Dikarya</taxon>
        <taxon>Ascomycota</taxon>
        <taxon>Pezizomycotina</taxon>
        <taxon>Dothideomycetes</taxon>
        <taxon>Dothideomycetidae</taxon>
        <taxon>Mycosphaerellales</taxon>
        <taxon>Extremaceae</taxon>
        <taxon>Extremus</taxon>
    </lineage>
</organism>
<keyword evidence="3 5" id="KW-1133">Transmembrane helix</keyword>
<dbReference type="SUPFAM" id="SSF103473">
    <property type="entry name" value="MFS general substrate transporter"/>
    <property type="match status" value="1"/>
</dbReference>
<dbReference type="InterPro" id="IPR011701">
    <property type="entry name" value="MFS"/>
</dbReference>
<feature type="transmembrane region" description="Helical" evidence="5">
    <location>
        <begin position="550"/>
        <end position="573"/>
    </location>
</feature>
<feature type="transmembrane region" description="Helical" evidence="5">
    <location>
        <begin position="199"/>
        <end position="218"/>
    </location>
</feature>
<evidence type="ECO:0000313" key="8">
    <source>
        <dbReference type="Proteomes" id="UP001271007"/>
    </source>
</evidence>
<dbReference type="PRINTS" id="PR01036">
    <property type="entry name" value="TCRTETB"/>
</dbReference>
<evidence type="ECO:0000256" key="3">
    <source>
        <dbReference type="ARBA" id="ARBA00022989"/>
    </source>
</evidence>
<feature type="transmembrane region" description="Helical" evidence="5">
    <location>
        <begin position="429"/>
        <end position="447"/>
    </location>
</feature>
<dbReference type="Pfam" id="PF07690">
    <property type="entry name" value="MFS_1"/>
    <property type="match status" value="1"/>
</dbReference>
<name>A0AAJ0GBY0_9PEZI</name>
<feature type="transmembrane region" description="Helical" evidence="5">
    <location>
        <begin position="225"/>
        <end position="244"/>
    </location>
</feature>
<dbReference type="EMBL" id="JAWDJX010000039">
    <property type="protein sequence ID" value="KAK3049484.1"/>
    <property type="molecule type" value="Genomic_DNA"/>
</dbReference>
<feature type="transmembrane region" description="Helical" evidence="5">
    <location>
        <begin position="108"/>
        <end position="127"/>
    </location>
</feature>
<evidence type="ECO:0000256" key="5">
    <source>
        <dbReference type="SAM" id="Phobius"/>
    </source>
</evidence>
<feature type="transmembrane region" description="Helical" evidence="5">
    <location>
        <begin position="491"/>
        <end position="511"/>
    </location>
</feature>
<dbReference type="PANTHER" id="PTHR23501">
    <property type="entry name" value="MAJOR FACILITATOR SUPERFAMILY"/>
    <property type="match status" value="1"/>
</dbReference>
<accession>A0AAJ0GBY0</accession>
<dbReference type="Gene3D" id="1.20.1250.20">
    <property type="entry name" value="MFS general substrate transporter like domains"/>
    <property type="match status" value="1"/>
</dbReference>
<dbReference type="GO" id="GO:0005886">
    <property type="term" value="C:plasma membrane"/>
    <property type="evidence" value="ECO:0007669"/>
    <property type="project" value="TreeGrafter"/>
</dbReference>
<evidence type="ECO:0000259" key="6">
    <source>
        <dbReference type="PROSITE" id="PS50850"/>
    </source>
</evidence>
<feature type="transmembrane region" description="Helical" evidence="5">
    <location>
        <begin position="71"/>
        <end position="96"/>
    </location>
</feature>
<proteinExistence type="predicted"/>
<dbReference type="InterPro" id="IPR020846">
    <property type="entry name" value="MFS_dom"/>
</dbReference>
<keyword evidence="8" id="KW-1185">Reference proteome</keyword>
<dbReference type="GO" id="GO:0022857">
    <property type="term" value="F:transmembrane transporter activity"/>
    <property type="evidence" value="ECO:0007669"/>
    <property type="project" value="InterPro"/>
</dbReference>
<keyword evidence="2 5" id="KW-0812">Transmembrane</keyword>